<evidence type="ECO:0000313" key="1">
    <source>
        <dbReference type="EMBL" id="CEN34506.1"/>
    </source>
</evidence>
<accession>A0A0B7H4E1</accession>
<evidence type="ECO:0000313" key="2">
    <source>
        <dbReference type="Proteomes" id="UP000038055"/>
    </source>
</evidence>
<keyword evidence="2" id="KW-1185">Reference proteome</keyword>
<dbReference type="AlphaFoldDB" id="A0A0B7H4E1"/>
<evidence type="ECO:0008006" key="3">
    <source>
        <dbReference type="Google" id="ProtNLM"/>
    </source>
</evidence>
<protein>
    <recommendedName>
        <fullName evidence="3">Gliding motility-associated C-terminal domain-containing protein</fullName>
    </recommendedName>
</protein>
<dbReference type="eggNOG" id="COG2911">
    <property type="taxonomic scope" value="Bacteria"/>
</dbReference>
<dbReference type="InterPro" id="IPR026341">
    <property type="entry name" value="T9SS_type_B"/>
</dbReference>
<dbReference type="Gene3D" id="2.60.40.740">
    <property type="match status" value="1"/>
</dbReference>
<name>A0A0B7H4E1_9FLAO</name>
<organism evidence="1 2">
    <name type="scientific">Capnocytophaga cynodegmi</name>
    <dbReference type="NCBI Taxonomy" id="28189"/>
    <lineage>
        <taxon>Bacteria</taxon>
        <taxon>Pseudomonadati</taxon>
        <taxon>Bacteroidota</taxon>
        <taxon>Flavobacteriia</taxon>
        <taxon>Flavobacteriales</taxon>
        <taxon>Flavobacteriaceae</taxon>
        <taxon>Capnocytophaga</taxon>
    </lineage>
</organism>
<gene>
    <name evidence="1" type="ORF">CCYN2B_210009</name>
</gene>
<dbReference type="STRING" id="28189.CCYN74_210011"/>
<dbReference type="RefSeq" id="WP_041991515.1">
    <property type="nucleotide sequence ID" value="NZ_CDOD01000014.1"/>
</dbReference>
<dbReference type="Proteomes" id="UP000038055">
    <property type="component" value="Unassembled WGS sequence"/>
</dbReference>
<reference evidence="2" key="1">
    <citation type="submission" date="2015-01" db="EMBL/GenBank/DDBJ databases">
        <authorList>
            <person name="MANFREDI Pablo"/>
        </authorList>
    </citation>
    <scope>NUCLEOTIDE SEQUENCE [LARGE SCALE GENOMIC DNA]</scope>
    <source>
        <strain evidence="2">Ccyn2B</strain>
    </source>
</reference>
<dbReference type="Pfam" id="PF13585">
    <property type="entry name" value="CHU_C"/>
    <property type="match status" value="1"/>
</dbReference>
<dbReference type="NCBIfam" id="TIGR04131">
    <property type="entry name" value="Bac_Flav_CTERM"/>
    <property type="match status" value="1"/>
</dbReference>
<dbReference type="eggNOG" id="COG4935">
    <property type="taxonomic scope" value="Bacteria"/>
</dbReference>
<dbReference type="EMBL" id="CDOD01000014">
    <property type="protein sequence ID" value="CEN34506.1"/>
    <property type="molecule type" value="Genomic_DNA"/>
</dbReference>
<sequence length="1130" mass="127622">MKKLIFFSFLFFSYLGIYSQVYVPFQIRKQENLKGGLKMIGNQILNSNPANNDYNNDWGINDELMMRYVDIDNDDNTFSSSAATLTFDNPTCSKIRYAGLYWGGTNLRNDPQRGNIKIKIPSQTNYIDIEVDTFIYDGHISNPQYGREAYICYKDITKLLSDTNPTGEYIIANVRATRTRDAYEVNGGVSAGWSLVIIYEDPDKSSKNISTFDGYASISKEQEVDFSFSGFKTLPAPLPVNARFGVMALEGDKAISGDKLSILKPDGTYEGLFNSVNPIDNFFNSSISENENLITNRRPASTNTLGWDIDLFSVPNKNNSVVENDQETASFKAHSTKDLYNIFFSAFEVEVIEPKMNLLKTAEDAAGNILNNKTVPLGSTIYYGLEFQNVGNDDAIDYQIKDLLPKNVTLDTNIPVEIPTGSGITYSVNRGEITFKIPNDLVKKGGNKYKVRFAIKLSPNCSDFIAPCSEKILNKAKSIYKGTLNQSIINDNGSFSSIDNCNIGVLDDTIFYADLSLCTITENIELLCGENITLTAPSNFDEYEWQDSSGNIIGSNKNIIIDKSGRYTLIKRTNNCIDRKEIYIISTIQRQETNPLIPYADVTFTCSKTQKTFPQIFLCGLNNSKSIDLSSIANIASVRLEKYTGTKKLALNETCPPDDNQWQNISNSKIFSLTEEGIYRLSLAFQNNCEATYYFRVHTSPINPTISKEDIYCKNGRISVENSTSDYEYAIVQENSTMQPTFQESPNFQVNESGNYSILIRKKIRLEQDCVIKIDNINVKKFEQQLQIIQIQNENCENQNDGSIRFKIFDGKASYKATLKNNQTNKIETLSNIDENIEISFTNLSPAEYTLTINDSGTCENVYNFSIKKAISLKFNTSNELLCINNVSTSQLTIAFEDDNLNLSQVRYSFNNETAKLSFDKIQGKMALLYPKNLPNGSNRISVFYGDCSFTQTIDFQNINPIKVSQIKSNSLPSAIKISVSGGSGNYYFYFNDIYQSSDTYYLRSFDDGYINSDGQEIKKVRVRVEDSLGCVVETVLEEVFHDIKIPNYFTPDGDGINDSWHIKNAQGYSRMIIDIYDRTGRKLKTLTSKDSWDGTLNGKPLPSGDYWYHLQFNEAKDRRTYTGHFTLYR</sequence>
<proteinExistence type="predicted"/>